<reference evidence="1" key="2">
    <citation type="journal article" date="2023" name="Commun. Biol.">
        <title>Intrasexual cuticular hydrocarbon dimorphism in a wasp sheds light on hydrocarbon biosynthesis genes in Hymenoptera.</title>
        <authorList>
            <person name="Moris V.C."/>
            <person name="Podsiadlowski L."/>
            <person name="Martin S."/>
            <person name="Oeyen J.P."/>
            <person name="Donath A."/>
            <person name="Petersen M."/>
            <person name="Wilbrandt J."/>
            <person name="Misof B."/>
            <person name="Liedtke D."/>
            <person name="Thamm M."/>
            <person name="Scheiner R."/>
            <person name="Schmitt T."/>
            <person name="Niehuis O."/>
        </authorList>
    </citation>
    <scope>NUCLEOTIDE SEQUENCE</scope>
    <source>
        <strain evidence="1">GBR_01_08_01A</strain>
    </source>
</reference>
<dbReference type="AlphaFoldDB" id="A0AAD9RTZ6"/>
<gene>
    <name evidence="1" type="ORF">KPH14_010474</name>
</gene>
<keyword evidence="2" id="KW-1185">Reference proteome</keyword>
<sequence length="111" mass="13454">MAQISNGRRYLRTNQWCFEVYDERCTTIGTWTRRWYTWLQYTVSYWEQSGRHCDVLHLLWKRLHITLPISPSHDAEVNYISSVVSKIICITDLMRIIKCPYRVVPHLMYKL</sequence>
<organism evidence="1 2">
    <name type="scientific">Odynerus spinipes</name>
    <dbReference type="NCBI Taxonomy" id="1348599"/>
    <lineage>
        <taxon>Eukaryota</taxon>
        <taxon>Metazoa</taxon>
        <taxon>Ecdysozoa</taxon>
        <taxon>Arthropoda</taxon>
        <taxon>Hexapoda</taxon>
        <taxon>Insecta</taxon>
        <taxon>Pterygota</taxon>
        <taxon>Neoptera</taxon>
        <taxon>Endopterygota</taxon>
        <taxon>Hymenoptera</taxon>
        <taxon>Apocrita</taxon>
        <taxon>Aculeata</taxon>
        <taxon>Vespoidea</taxon>
        <taxon>Vespidae</taxon>
        <taxon>Eumeninae</taxon>
        <taxon>Odynerus</taxon>
    </lineage>
</organism>
<reference evidence="1" key="1">
    <citation type="submission" date="2021-08" db="EMBL/GenBank/DDBJ databases">
        <authorList>
            <person name="Misof B."/>
            <person name="Oliver O."/>
            <person name="Podsiadlowski L."/>
            <person name="Donath A."/>
            <person name="Peters R."/>
            <person name="Mayer C."/>
            <person name="Rust J."/>
            <person name="Gunkel S."/>
            <person name="Lesny P."/>
            <person name="Martin S."/>
            <person name="Oeyen J.P."/>
            <person name="Petersen M."/>
            <person name="Panagiotis P."/>
            <person name="Wilbrandt J."/>
            <person name="Tanja T."/>
        </authorList>
    </citation>
    <scope>NUCLEOTIDE SEQUENCE</scope>
    <source>
        <strain evidence="1">GBR_01_08_01A</strain>
        <tissue evidence="1">Thorax + abdomen</tissue>
    </source>
</reference>
<comment type="caution">
    <text evidence="1">The sequence shown here is derived from an EMBL/GenBank/DDBJ whole genome shotgun (WGS) entry which is preliminary data.</text>
</comment>
<proteinExistence type="predicted"/>
<protein>
    <submittedName>
        <fullName evidence="1">Uncharacterized protein</fullName>
    </submittedName>
</protein>
<dbReference type="EMBL" id="JAIFRP010000021">
    <property type="protein sequence ID" value="KAK2585885.1"/>
    <property type="molecule type" value="Genomic_DNA"/>
</dbReference>
<evidence type="ECO:0000313" key="2">
    <source>
        <dbReference type="Proteomes" id="UP001258017"/>
    </source>
</evidence>
<dbReference type="Proteomes" id="UP001258017">
    <property type="component" value="Unassembled WGS sequence"/>
</dbReference>
<accession>A0AAD9RTZ6</accession>
<evidence type="ECO:0000313" key="1">
    <source>
        <dbReference type="EMBL" id="KAK2585885.1"/>
    </source>
</evidence>
<name>A0AAD9RTZ6_9HYME</name>